<dbReference type="InterPro" id="IPR014030">
    <property type="entry name" value="Ketoacyl_synth_N"/>
</dbReference>
<dbReference type="InterPro" id="IPR001227">
    <property type="entry name" value="Ac_transferase_dom_sf"/>
</dbReference>
<dbReference type="Gene3D" id="3.40.50.720">
    <property type="entry name" value="NAD(P)-binding Rossmann-like Domain"/>
    <property type="match status" value="2"/>
</dbReference>
<dbReference type="PROSITE" id="PS52019">
    <property type="entry name" value="PKS_MFAS_DH"/>
    <property type="match status" value="1"/>
</dbReference>
<dbReference type="SUPFAM" id="SSF55048">
    <property type="entry name" value="Probable ACP-binding domain of malonyl-CoA ACP transacylase"/>
    <property type="match status" value="1"/>
</dbReference>
<dbReference type="Gene3D" id="3.40.47.10">
    <property type="match status" value="1"/>
</dbReference>
<reference evidence="11" key="1">
    <citation type="submission" date="2021-02" db="EMBL/GenBank/DDBJ databases">
        <authorList>
            <person name="Nowell W R."/>
        </authorList>
    </citation>
    <scope>NUCLEOTIDE SEQUENCE</scope>
</reference>
<comment type="caution">
    <text evidence="11">The sequence shown here is derived from an EMBL/GenBank/DDBJ whole genome shotgun (WGS) entry which is preliminary data.</text>
</comment>
<protein>
    <recommendedName>
        <fullName evidence="13">Polyketide synthase</fullName>
    </recommendedName>
</protein>
<dbReference type="InterPro" id="IPR049900">
    <property type="entry name" value="PKS_mFAS_DH"/>
</dbReference>
<keyword evidence="1" id="KW-0596">Phosphopantetheine</keyword>
<dbReference type="SUPFAM" id="SSF53335">
    <property type="entry name" value="S-adenosyl-L-methionine-dependent methyltransferases"/>
    <property type="match status" value="1"/>
</dbReference>
<dbReference type="InterPro" id="IPR020843">
    <property type="entry name" value="ER"/>
</dbReference>
<dbReference type="Pfam" id="PF00107">
    <property type="entry name" value="ADH_zinc_N"/>
    <property type="match status" value="1"/>
</dbReference>
<keyword evidence="2" id="KW-0597">Phosphoprotein</keyword>
<dbReference type="InterPro" id="IPR013968">
    <property type="entry name" value="PKS_KR"/>
</dbReference>
<dbReference type="InterPro" id="IPR049552">
    <property type="entry name" value="PKS_DH_N"/>
</dbReference>
<keyword evidence="4" id="KW-0521">NADP</keyword>
<dbReference type="Pfam" id="PF00109">
    <property type="entry name" value="ketoacyl-synt"/>
    <property type="match status" value="1"/>
</dbReference>
<evidence type="ECO:0000256" key="5">
    <source>
        <dbReference type="ARBA" id="ARBA00023268"/>
    </source>
</evidence>
<dbReference type="GO" id="GO:0016491">
    <property type="term" value="F:oxidoreductase activity"/>
    <property type="evidence" value="ECO:0007669"/>
    <property type="project" value="InterPro"/>
</dbReference>
<dbReference type="InterPro" id="IPR020841">
    <property type="entry name" value="PKS_Beta-ketoAc_synthase_dom"/>
</dbReference>
<organism evidence="11 12">
    <name type="scientific">Adineta steineri</name>
    <dbReference type="NCBI Taxonomy" id="433720"/>
    <lineage>
        <taxon>Eukaryota</taxon>
        <taxon>Metazoa</taxon>
        <taxon>Spiralia</taxon>
        <taxon>Gnathifera</taxon>
        <taxon>Rotifera</taxon>
        <taxon>Eurotatoria</taxon>
        <taxon>Bdelloidea</taxon>
        <taxon>Adinetida</taxon>
        <taxon>Adinetidae</taxon>
        <taxon>Adineta</taxon>
    </lineage>
</organism>
<dbReference type="SMART" id="SM00825">
    <property type="entry name" value="PKS_KS"/>
    <property type="match status" value="1"/>
</dbReference>
<feature type="domain" description="Ketosynthase family 3 (KS3)" evidence="9">
    <location>
        <begin position="8"/>
        <end position="444"/>
    </location>
</feature>
<dbReference type="PROSITE" id="PS00606">
    <property type="entry name" value="KS3_1"/>
    <property type="match status" value="1"/>
</dbReference>
<dbReference type="SUPFAM" id="SSF47336">
    <property type="entry name" value="ACP-like"/>
    <property type="match status" value="1"/>
</dbReference>
<dbReference type="Proteomes" id="UP000663891">
    <property type="component" value="Unassembled WGS sequence"/>
</dbReference>
<dbReference type="InterPro" id="IPR009081">
    <property type="entry name" value="PP-bd_ACP"/>
</dbReference>
<dbReference type="InterPro" id="IPR042104">
    <property type="entry name" value="PKS_dehydratase_sf"/>
</dbReference>
<dbReference type="Gene3D" id="3.10.129.110">
    <property type="entry name" value="Polyketide synthase dehydratase"/>
    <property type="match status" value="1"/>
</dbReference>
<proteinExistence type="predicted"/>
<evidence type="ECO:0000259" key="8">
    <source>
        <dbReference type="PROSITE" id="PS50075"/>
    </source>
</evidence>
<dbReference type="CDD" id="cd05195">
    <property type="entry name" value="enoyl_red"/>
    <property type="match status" value="1"/>
</dbReference>
<name>A0A814XPH4_9BILA</name>
<dbReference type="InterPro" id="IPR050444">
    <property type="entry name" value="Polyketide_Synthase"/>
</dbReference>
<dbReference type="Gene3D" id="3.40.50.150">
    <property type="entry name" value="Vaccinia Virus protein VP39"/>
    <property type="match status" value="1"/>
</dbReference>
<dbReference type="InterPro" id="IPR014043">
    <property type="entry name" value="Acyl_transferase_dom"/>
</dbReference>
<feature type="region of interest" description="N-terminal hotdog fold" evidence="7">
    <location>
        <begin position="965"/>
        <end position="1123"/>
    </location>
</feature>
<dbReference type="SMART" id="SM00822">
    <property type="entry name" value="PKS_KR"/>
    <property type="match status" value="1"/>
</dbReference>
<dbReference type="InterPro" id="IPR049551">
    <property type="entry name" value="PKS_DH_C"/>
</dbReference>
<dbReference type="InterPro" id="IPR014031">
    <property type="entry name" value="Ketoacyl_synth_C"/>
</dbReference>
<dbReference type="InterPro" id="IPR011032">
    <property type="entry name" value="GroES-like_sf"/>
</dbReference>
<dbReference type="GO" id="GO:0031177">
    <property type="term" value="F:phosphopantetheine binding"/>
    <property type="evidence" value="ECO:0007669"/>
    <property type="project" value="InterPro"/>
</dbReference>
<dbReference type="Pfam" id="PF21089">
    <property type="entry name" value="PKS_DH_N"/>
    <property type="match status" value="1"/>
</dbReference>
<dbReference type="Pfam" id="PF08659">
    <property type="entry name" value="KR"/>
    <property type="match status" value="1"/>
</dbReference>
<dbReference type="PANTHER" id="PTHR45681:SF6">
    <property type="entry name" value="POLYKETIDE SYNTHASE 37"/>
    <property type="match status" value="1"/>
</dbReference>
<dbReference type="Gene3D" id="3.30.70.3290">
    <property type="match status" value="1"/>
</dbReference>
<dbReference type="GO" id="GO:0006633">
    <property type="term" value="P:fatty acid biosynthetic process"/>
    <property type="evidence" value="ECO:0007669"/>
    <property type="project" value="UniProtKB-UniPathway"/>
</dbReference>
<dbReference type="InterPro" id="IPR036736">
    <property type="entry name" value="ACP-like_sf"/>
</dbReference>
<dbReference type="InterPro" id="IPR029063">
    <property type="entry name" value="SAM-dependent_MTases_sf"/>
</dbReference>
<feature type="active site" description="Proton donor; for dehydratase activity" evidence="7">
    <location>
        <position position="1200"/>
    </location>
</feature>
<dbReference type="SUPFAM" id="SSF50129">
    <property type="entry name" value="GroES-like"/>
    <property type="match status" value="1"/>
</dbReference>
<dbReference type="OrthoDB" id="329835at2759"/>
<dbReference type="SUPFAM" id="SSF53901">
    <property type="entry name" value="Thiolase-like"/>
    <property type="match status" value="1"/>
</dbReference>
<dbReference type="PROSITE" id="PS50075">
    <property type="entry name" value="CARRIER"/>
    <property type="match status" value="1"/>
</dbReference>
<dbReference type="InterPro" id="IPR057326">
    <property type="entry name" value="KR_dom"/>
</dbReference>
<dbReference type="Pfam" id="PF08240">
    <property type="entry name" value="ADH_N"/>
    <property type="match status" value="1"/>
</dbReference>
<evidence type="ECO:0000256" key="7">
    <source>
        <dbReference type="PROSITE-ProRule" id="PRU01363"/>
    </source>
</evidence>
<feature type="active site" description="Proton acceptor; for dehydratase activity" evidence="7">
    <location>
        <position position="998"/>
    </location>
</feature>
<evidence type="ECO:0000313" key="12">
    <source>
        <dbReference type="Proteomes" id="UP000663891"/>
    </source>
</evidence>
<dbReference type="PROSITE" id="PS52004">
    <property type="entry name" value="KS3_2"/>
    <property type="match status" value="1"/>
</dbReference>
<dbReference type="GO" id="GO:0004315">
    <property type="term" value="F:3-oxoacyl-[acyl-carrier-protein] synthase activity"/>
    <property type="evidence" value="ECO:0007669"/>
    <property type="project" value="InterPro"/>
</dbReference>
<gene>
    <name evidence="11" type="ORF">VCS650_LOCUS26435</name>
</gene>
<dbReference type="InterPro" id="IPR016036">
    <property type="entry name" value="Malonyl_transacylase_ACP-bd"/>
</dbReference>
<evidence type="ECO:0000256" key="6">
    <source>
        <dbReference type="ARBA" id="ARBA00023315"/>
    </source>
</evidence>
<dbReference type="Gene3D" id="1.10.1200.10">
    <property type="entry name" value="ACP-like"/>
    <property type="match status" value="1"/>
</dbReference>
<dbReference type="UniPathway" id="UPA00094"/>
<evidence type="ECO:0000256" key="2">
    <source>
        <dbReference type="ARBA" id="ARBA00022553"/>
    </source>
</evidence>
<evidence type="ECO:0000259" key="9">
    <source>
        <dbReference type="PROSITE" id="PS52004"/>
    </source>
</evidence>
<evidence type="ECO:0000256" key="3">
    <source>
        <dbReference type="ARBA" id="ARBA00022679"/>
    </source>
</evidence>
<dbReference type="SMART" id="SM00826">
    <property type="entry name" value="PKS_DH"/>
    <property type="match status" value="1"/>
</dbReference>
<keyword evidence="6" id="KW-0012">Acyltransferase</keyword>
<dbReference type="InterPro" id="IPR036291">
    <property type="entry name" value="NAD(P)-bd_dom_sf"/>
</dbReference>
<feature type="region of interest" description="C-terminal hotdog fold" evidence="7">
    <location>
        <begin position="1137"/>
        <end position="1292"/>
    </location>
</feature>
<dbReference type="Gene3D" id="3.90.180.10">
    <property type="entry name" value="Medium-chain alcohol dehydrogenases, catalytic domain"/>
    <property type="match status" value="1"/>
</dbReference>
<dbReference type="InterPro" id="IPR018201">
    <property type="entry name" value="Ketoacyl_synth_AS"/>
</dbReference>
<dbReference type="InterPro" id="IPR032821">
    <property type="entry name" value="PKS_assoc"/>
</dbReference>
<dbReference type="Pfam" id="PF16197">
    <property type="entry name" value="KAsynt_C_assoc"/>
    <property type="match status" value="1"/>
</dbReference>
<dbReference type="CDD" id="cd00833">
    <property type="entry name" value="PKS"/>
    <property type="match status" value="1"/>
</dbReference>
<dbReference type="Pfam" id="PF00550">
    <property type="entry name" value="PP-binding"/>
    <property type="match status" value="1"/>
</dbReference>
<evidence type="ECO:0000256" key="4">
    <source>
        <dbReference type="ARBA" id="ARBA00022857"/>
    </source>
</evidence>
<dbReference type="InterPro" id="IPR016035">
    <property type="entry name" value="Acyl_Trfase/lysoPLipase"/>
</dbReference>
<dbReference type="Gene3D" id="3.40.366.10">
    <property type="entry name" value="Malonyl-Coenzyme A Acyl Carrier Protein, domain 2"/>
    <property type="match status" value="1"/>
</dbReference>
<sequence>MSSSNNLLEPIAIVGIACEFAGDIHCANDLWYALKHSQDVGSAVPRDRLDLESYCAHMLNKDNDGQLRQKLIRRGYFLSNNQWDMFEPSFFGLSDAEAGSIDPCHRLLMLKFVHLLDDAGYSIEKMHGSKTSVHIGQFSTDHAITSFRMAPEHRSRFHGPNSLLYNAAARLSYHFNLQGPNVSLDVACSSSLEAVHLAVQSLRTKEADMAICGGVNAVYSPETLLWSSLMGAVSPDGRSRSFSVDANGYAKGDGLGLLLLKRLSDAERDNDHIYCVIRDVLSNHDGSENKNSFVVPSAAGQTRLLNDIYKQADFDPRRIFYVEAHGTGTPIGDPIEANCLGQFFNRSCFDPPLLIGSIKSNLGHTEGVAGVAGLIKIAMCMHHRTIPPNMHFTSLNPNIEAQRYNLHVVQHSVSFPSGNNIDSIAMGINSFGIGGNNVHAIVEEYQTSKTSAMNKFENDYVHVQRNDMEHKQYFTFIFSTKSRKSLNNQVAQFNQWLQKTSITDMNNNYAFLQRISQQLLLKRTISHAHLAIFVFADIKQLQEQINAFLAEESLPGLSIFVRPTISLAKICFVFSGQGPQWWAMGRQLYENEPVFTRWIKLIDAEMTKINNGEWNLLEELINKKSENESRINDTNIAQPALFAIQVGLAAFLVSWNIYPSTIVSHSAGDQAAAFVAGRLTLQEAVCIVYHRSRLQNRNTRQGGRMLAVSMSEEEVQNKLLKGIEHLVCIAVVNSPRSVTLSGDEKIIDELQQTLSTFYPNVFKARLRIENAFHSYQMDRFDIEKEMLSSLKDIQGLPLKDYQQMFNSKCAKANLYSSVTGSKLSDQIPVDARYWWSNVRQCVRFRDAMASIQKDDAPTVFLELSPHPVLATSIGECYQSTNSQPLILSTLKRKENEQITLLTTLAQLTTSSHVWQEYFKTRDILPMIDNEQLFDDFPLYSFDLSSCWYESKDSVMTRLANRIPIHPLLGVRQLTGQTSATWKSLININLPQYAYLKDHKVQDAILLPAVAYLELVTAAYHQLFLSSDNKLSSLVLKEVKFVKALSLGEHELTEVFTQIVVPVREWFIYSRPWTSAGSDNMHSSGMASVDVVDSFIDPETLNQYSLREFTLHAHGHIEMDGVQQKLTTLLSNTPTHNTWSTTDPTSIYTHLLTRGYQYGPCFQNIQSLCGTTSTIIAQIQSDLDAIIDLSCYHLLHPTILDTFLQSPLVLLPGVDFTVLPVSIHKFVVTNKMNTSHSNVELRGNYHDIVCGLGQERTYTCDLLILPSGDTTINEPMFIFEGLIYQQVQGVQSGRWTLEKSIFDKLNAAADLPNADRCEQLDTIIKDYCIERIWMDSPITKSVADLLPSLDQIRNDGIDVVSNQDLIDSIEPFNELAACYAQIAIKDLDLNLVDDLLGPLLNACQSLVTILHEQITLHSIQLRLRHLFDRFPRLKPLLISLDTYGSRLKDILTGEQNGFDVFFGNNETEQILQQIRTIISGNKTQQIFHAICQYLHILNDQGSHRSLNDRRLRILWFASGEHLDVLPVLHLLLNLSRQTSLWIDLHYVDMDPVQLAQAEQLFATYLVDQTHLNIIYDQTIDLFNNEILEKIPFESFDIVVAANKLQDCEDLMRSLINLRHLLVPNGLLLLLELTDVPLYFDLIFGLLDHWWLPSSNERALHNIHQWSTVLQEISGFEHVETVMSQYESTLIIARKTISNNVLQTLDERKHQAWLIFAKNDPQSLGHNIIPLLPCSNIRFLDISTSTIDKIRSVLQTMMTTYKQLYIVFAWPFEQTCLSDNSDLGFKEQEESICGTFIQLLQIIHAVSPTFLPFMFVITRHAQLNTGSDCNIIESPLIGLVRSLMVEYEQHRLKLIDVQASPTMINESVLVHALAQYMETSRYTKNTDEIVLRLDINEKKVKHIAWHYEMLRTHDKKEDQSKLKQICIIPRQDANQQPFRLRVPPSRFLAELTWIPDNRAKELLPGMVEVQIHCVGINFRDVLKARGLYPHTRKFAQLDEHQPHMNRDTEPGSDFVGTIIRACHNVSFQPGDHVVGISVRGVFHSHITVDSTQVVRIPSECTLTDEQLSVMPVICLTVIYSLKYRVHLRRGQTVLIHAATGGAGQICIQYCQWVGARVLATAGTEEKRRFLREHCGVEYVFNSRDTSFVSGVRSILPHGVDVVINSLSGILLQESIKLLADHGHFVEWGKRDVFDKSPLSMFDFRSDCSFHVIDLVSLCIKHPNICSAMLQEMVDLLMQSKLKAIEPTVVYEPSQVIEAFMRCNSGQAMGKAVVRLTNSNESLCLNSVHLNNLIEDNDIMFPSNVCQQGTILISGGFGGLGLTMSRWMIEKRGVKRINLMSRRTLAELEQSSNPQYEDWLRLKQTINEYHAHVDVVQADVKNFDQVHDLIKKLSHTSYPVRGIIHSAVVAEDRTLAKMTQEYLTHVLAAKVRGAWILHQVTQLTHAPLHFFLMFSSIRNHLLEVASSGYNAGNQFLDALAYYRMTQLSLPALSVSLPAVSGAGMFHRQRDMLSTLQSTHGFEVLPPIAVFALIERFHTNQKTCPCPVIFAVNWQKLYERRHKIPIFQLNKIVEARYTTMKLTNVSTTSTELNSATGSKLNRKETIIERIQIAVARLLGAADVDRILVDRSLVSQGMDSLAALSLYNWLGQETGVYIPLVDLLQGYSIETIATVIHNKLNERHQVVSSTAKEEYMDTDLIKENEIKLSHNSNYTGIENIICLQDPQQSNSSVFFCITEQSSTNTDNLNKLFIDKISRAEIMKMNRKTHLEDLSNEIFYEIFDYLHMLDIFIGFSSLNQRIWHILKSIPLHINISFANSRAQIDFLLSHLTSHEDQVISINTSDRIRDYSSVIHLLFNRHYFINLKSCKLLLIYSMTKLNNIIKQIANLDKLVILQIYQPDRSDLNENNNDELTRILLTNKSLSLRVLKLQYPNHYLDISNYTFINSNIISLYLRISGSSSTISVHTVLQIFRLCHRIRYLCIVLQQETRFENSINVSNHPPPINENDLPVLSQLTYFHLCICESCDLWSISSILHCMPNLKQFNFFLIVQTTSFPFTNQYLDGHVWQQILENNVSYLSKFEFHMTIAKRRPKVDLDVVINSFNYFVTKYSNWNMIIDRWMYNTHLQDELIVLRTMNYIKGKFIAKVHIPCLHCRTFETRTTEKTIDDHHSFYSDITQLKLYLQNIKSNVTWSTPLFQNITNLVVVKMPIINSSWQNNLFNIVNFRETTNDNNAQENLTYLSNFVYFTNITTLEFSSKFHTNQWKDVELILKSCPNVINLTINTSLLLCSKIINNLTLIAVFKQIKMIKSITEDIYFPSNFVLQFVERFPSLIHIELQVFSFDICSFIIEVFLTQLEQLSYMKINYHQDTLLDDYFTRKYIIKKRRQVFPLKIINPQMMNVKNNGETIEIWLL</sequence>
<dbReference type="Pfam" id="PF14765">
    <property type="entry name" value="PS-DH"/>
    <property type="match status" value="1"/>
</dbReference>
<dbReference type="InterPro" id="IPR016039">
    <property type="entry name" value="Thiolase-like"/>
</dbReference>
<keyword evidence="5" id="KW-0511">Multifunctional enzyme</keyword>
<dbReference type="SMART" id="SM00823">
    <property type="entry name" value="PKS_PP"/>
    <property type="match status" value="1"/>
</dbReference>
<dbReference type="InterPro" id="IPR020807">
    <property type="entry name" value="PKS_DH"/>
</dbReference>
<dbReference type="Pfam" id="PF02801">
    <property type="entry name" value="Ketoacyl-synt_C"/>
    <property type="match status" value="1"/>
</dbReference>
<feature type="domain" description="PKS/mFAS DH" evidence="10">
    <location>
        <begin position="965"/>
        <end position="1292"/>
    </location>
</feature>
<feature type="domain" description="Carrier" evidence="8">
    <location>
        <begin position="2600"/>
        <end position="2675"/>
    </location>
</feature>
<keyword evidence="3" id="KW-0808">Transferase</keyword>
<dbReference type="GO" id="GO:0044550">
    <property type="term" value="P:secondary metabolite biosynthetic process"/>
    <property type="evidence" value="ECO:0007669"/>
    <property type="project" value="UniProtKB-ARBA"/>
</dbReference>
<evidence type="ECO:0008006" key="13">
    <source>
        <dbReference type="Google" id="ProtNLM"/>
    </source>
</evidence>
<accession>A0A814XPH4</accession>
<dbReference type="InterPro" id="IPR013149">
    <property type="entry name" value="ADH-like_C"/>
</dbReference>
<evidence type="ECO:0000313" key="11">
    <source>
        <dbReference type="EMBL" id="CAF1215729.1"/>
    </source>
</evidence>
<dbReference type="SMART" id="SM00827">
    <property type="entry name" value="PKS_AT"/>
    <property type="match status" value="1"/>
</dbReference>
<dbReference type="EMBL" id="CAJNON010000355">
    <property type="protein sequence ID" value="CAF1215729.1"/>
    <property type="molecule type" value="Genomic_DNA"/>
</dbReference>
<dbReference type="SUPFAM" id="SSF51735">
    <property type="entry name" value="NAD(P)-binding Rossmann-fold domains"/>
    <property type="match status" value="2"/>
</dbReference>
<evidence type="ECO:0000256" key="1">
    <source>
        <dbReference type="ARBA" id="ARBA00022450"/>
    </source>
</evidence>
<dbReference type="SMART" id="SM00829">
    <property type="entry name" value="PKS_ER"/>
    <property type="match status" value="1"/>
</dbReference>
<evidence type="ECO:0000259" key="10">
    <source>
        <dbReference type="PROSITE" id="PS52019"/>
    </source>
</evidence>
<dbReference type="PANTHER" id="PTHR45681">
    <property type="entry name" value="POLYKETIDE SYNTHASE 44-RELATED"/>
    <property type="match status" value="1"/>
</dbReference>
<dbReference type="Pfam" id="PF00698">
    <property type="entry name" value="Acyl_transf_1"/>
    <property type="match status" value="1"/>
</dbReference>
<dbReference type="SUPFAM" id="SSF52151">
    <property type="entry name" value="FabD/lysophospholipase-like"/>
    <property type="match status" value="1"/>
</dbReference>
<dbReference type="InterPro" id="IPR013154">
    <property type="entry name" value="ADH-like_N"/>
</dbReference>
<dbReference type="InterPro" id="IPR020806">
    <property type="entry name" value="PKS_PP-bd"/>
</dbReference>